<name>A0A9W4K830_9EURO</name>
<sequence length="54" mass="6007">MDTTFFGEGGGQHHPAEPQGGDAQPGPLLTPDEFREHLPPGMRRAFDRFPDFLK</sequence>
<feature type="compositionally biased region" description="Basic and acidic residues" evidence="1">
    <location>
        <begin position="32"/>
        <end position="54"/>
    </location>
</feature>
<organism evidence="2 3">
    <name type="scientific">Penicillium egyptiacum</name>
    <dbReference type="NCBI Taxonomy" id="1303716"/>
    <lineage>
        <taxon>Eukaryota</taxon>
        <taxon>Fungi</taxon>
        <taxon>Dikarya</taxon>
        <taxon>Ascomycota</taxon>
        <taxon>Pezizomycotina</taxon>
        <taxon>Eurotiomycetes</taxon>
        <taxon>Eurotiomycetidae</taxon>
        <taxon>Eurotiales</taxon>
        <taxon>Aspergillaceae</taxon>
        <taxon>Penicillium</taxon>
    </lineage>
</organism>
<proteinExistence type="predicted"/>
<reference evidence="2" key="1">
    <citation type="submission" date="2021-07" db="EMBL/GenBank/DDBJ databases">
        <authorList>
            <person name="Branca A.L. A."/>
        </authorList>
    </citation>
    <scope>NUCLEOTIDE SEQUENCE</scope>
</reference>
<protein>
    <submittedName>
        <fullName evidence="2">Uncharacterized protein</fullName>
    </submittedName>
</protein>
<evidence type="ECO:0000313" key="2">
    <source>
        <dbReference type="EMBL" id="CAG8884157.1"/>
    </source>
</evidence>
<comment type="caution">
    <text evidence="2">The sequence shown here is derived from an EMBL/GenBank/DDBJ whole genome shotgun (WGS) entry which is preliminary data.</text>
</comment>
<feature type="non-terminal residue" evidence="2">
    <location>
        <position position="1"/>
    </location>
</feature>
<dbReference type="EMBL" id="CAJVRC010000601">
    <property type="protein sequence ID" value="CAG8884157.1"/>
    <property type="molecule type" value="Genomic_DNA"/>
</dbReference>
<dbReference type="Proteomes" id="UP001154252">
    <property type="component" value="Unassembled WGS sequence"/>
</dbReference>
<evidence type="ECO:0000313" key="3">
    <source>
        <dbReference type="Proteomes" id="UP001154252"/>
    </source>
</evidence>
<accession>A0A9W4K830</accession>
<keyword evidence="3" id="KW-1185">Reference proteome</keyword>
<feature type="non-terminal residue" evidence="2">
    <location>
        <position position="54"/>
    </location>
</feature>
<dbReference type="AlphaFoldDB" id="A0A9W4K830"/>
<evidence type="ECO:0000256" key="1">
    <source>
        <dbReference type="SAM" id="MobiDB-lite"/>
    </source>
</evidence>
<feature type="region of interest" description="Disordered" evidence="1">
    <location>
        <begin position="1"/>
        <end position="54"/>
    </location>
</feature>
<gene>
    <name evidence="2" type="ORF">PEGY_LOCUS369</name>
</gene>